<dbReference type="InterPro" id="IPR002314">
    <property type="entry name" value="aa-tRNA-synt_IIb"/>
</dbReference>
<evidence type="ECO:0000256" key="4">
    <source>
        <dbReference type="ARBA" id="ARBA00022598"/>
    </source>
</evidence>
<dbReference type="EC" id="6.1.1.3" evidence="13"/>
<dbReference type="FunFam" id="3.30.54.20:FF:000002">
    <property type="entry name" value="Threonine--tRNA ligase"/>
    <property type="match status" value="1"/>
</dbReference>
<evidence type="ECO:0000256" key="3">
    <source>
        <dbReference type="ARBA" id="ARBA00022555"/>
    </source>
</evidence>
<dbReference type="InterPro" id="IPR002320">
    <property type="entry name" value="Thr-tRNA-ligase_IIa"/>
</dbReference>
<dbReference type="InterPro" id="IPR036621">
    <property type="entry name" value="Anticodon-bd_dom_sf"/>
</dbReference>
<evidence type="ECO:0000256" key="8">
    <source>
        <dbReference type="ARBA" id="ARBA00022840"/>
    </source>
</evidence>
<keyword evidence="4 13" id="KW-0436">Ligase</keyword>
<dbReference type="InterPro" id="IPR004154">
    <property type="entry name" value="Anticodon-bd"/>
</dbReference>
<dbReference type="Gene3D" id="3.40.50.800">
    <property type="entry name" value="Anticodon-binding domain"/>
    <property type="match status" value="1"/>
</dbReference>
<comment type="cofactor">
    <cofactor evidence="13">
        <name>Zn(2+)</name>
        <dbReference type="ChEBI" id="CHEBI:29105"/>
    </cofactor>
    <text evidence="13">Binds 1 zinc ion per subunit.</text>
</comment>
<keyword evidence="7 13" id="KW-0862">Zinc</keyword>
<dbReference type="Proteomes" id="UP000228886">
    <property type="component" value="Unassembled WGS sequence"/>
</dbReference>
<comment type="catalytic activity">
    <reaction evidence="12 13">
        <text>tRNA(Thr) + L-threonine + ATP = L-threonyl-tRNA(Thr) + AMP + diphosphate + H(+)</text>
        <dbReference type="Rhea" id="RHEA:24624"/>
        <dbReference type="Rhea" id="RHEA-COMP:9670"/>
        <dbReference type="Rhea" id="RHEA-COMP:9704"/>
        <dbReference type="ChEBI" id="CHEBI:15378"/>
        <dbReference type="ChEBI" id="CHEBI:30616"/>
        <dbReference type="ChEBI" id="CHEBI:33019"/>
        <dbReference type="ChEBI" id="CHEBI:57926"/>
        <dbReference type="ChEBI" id="CHEBI:78442"/>
        <dbReference type="ChEBI" id="CHEBI:78534"/>
        <dbReference type="ChEBI" id="CHEBI:456215"/>
        <dbReference type="EC" id="6.1.1.3"/>
    </reaction>
</comment>
<evidence type="ECO:0000256" key="7">
    <source>
        <dbReference type="ARBA" id="ARBA00022833"/>
    </source>
</evidence>
<dbReference type="PANTHER" id="PTHR11451">
    <property type="entry name" value="THREONINE-TRNA LIGASE"/>
    <property type="match status" value="1"/>
</dbReference>
<dbReference type="InterPro" id="IPR045864">
    <property type="entry name" value="aa-tRNA-synth_II/BPL/LPL"/>
</dbReference>
<evidence type="ECO:0000256" key="10">
    <source>
        <dbReference type="ARBA" id="ARBA00022917"/>
    </source>
</evidence>
<dbReference type="FunFam" id="3.30.930.10:FF:000002">
    <property type="entry name" value="Threonine--tRNA ligase"/>
    <property type="match status" value="1"/>
</dbReference>
<evidence type="ECO:0000259" key="14">
    <source>
        <dbReference type="PROSITE" id="PS50862"/>
    </source>
</evidence>
<keyword evidence="2 13" id="KW-0963">Cytoplasm</keyword>
<comment type="similarity">
    <text evidence="1 13">Belongs to the class-II aminoacyl-tRNA synthetase family.</text>
</comment>
<dbReference type="InterPro" id="IPR047246">
    <property type="entry name" value="ThrRS_anticodon"/>
</dbReference>
<dbReference type="SUPFAM" id="SSF55681">
    <property type="entry name" value="Class II aaRS and biotin synthetases"/>
    <property type="match status" value="1"/>
</dbReference>
<feature type="binding site" evidence="13">
    <location>
        <position position="320"/>
    </location>
    <ligand>
        <name>Zn(2+)</name>
        <dbReference type="ChEBI" id="CHEBI:29105"/>
        <note>catalytic</note>
    </ligand>
</feature>
<dbReference type="CDD" id="cd00860">
    <property type="entry name" value="ThrRS_anticodon"/>
    <property type="match status" value="1"/>
</dbReference>
<dbReference type="InterPro" id="IPR012947">
    <property type="entry name" value="tRNA_SAD"/>
</dbReference>
<proteinExistence type="inferred from homology"/>
<keyword evidence="6 13" id="KW-0547">Nucleotide-binding</keyword>
<dbReference type="Gene3D" id="3.30.54.20">
    <property type="match status" value="1"/>
</dbReference>
<dbReference type="InterPro" id="IPR006195">
    <property type="entry name" value="aa-tRNA-synth_II"/>
</dbReference>
<dbReference type="PANTHER" id="PTHR11451:SF44">
    <property type="entry name" value="THREONINE--TRNA LIGASE, CHLOROPLASTIC_MITOCHONDRIAL 2"/>
    <property type="match status" value="1"/>
</dbReference>
<evidence type="ECO:0000256" key="1">
    <source>
        <dbReference type="ARBA" id="ARBA00008226"/>
    </source>
</evidence>
<dbReference type="GO" id="GO:0000049">
    <property type="term" value="F:tRNA binding"/>
    <property type="evidence" value="ECO:0007669"/>
    <property type="project" value="UniProtKB-KW"/>
</dbReference>
<dbReference type="NCBIfam" id="TIGR00418">
    <property type="entry name" value="thrS"/>
    <property type="match status" value="1"/>
</dbReference>
<dbReference type="Gene3D" id="3.30.930.10">
    <property type="entry name" value="Bira Bifunctional Protein, Domain 2"/>
    <property type="match status" value="1"/>
</dbReference>
<name>A0A2M7E809_9BACT</name>
<keyword evidence="5 13" id="KW-0479">Metal-binding</keyword>
<keyword evidence="9 13" id="KW-0694">RNA-binding</keyword>
<dbReference type="SUPFAM" id="SSF52954">
    <property type="entry name" value="Class II aaRS ABD-related"/>
    <property type="match status" value="1"/>
</dbReference>
<evidence type="ECO:0000256" key="6">
    <source>
        <dbReference type="ARBA" id="ARBA00022741"/>
    </source>
</evidence>
<feature type="binding site" evidence="13">
    <location>
        <position position="446"/>
    </location>
    <ligand>
        <name>Zn(2+)</name>
        <dbReference type="ChEBI" id="CHEBI:29105"/>
        <note>catalytic</note>
    </ligand>
</feature>
<dbReference type="EMBL" id="PETL01000255">
    <property type="protein sequence ID" value="PIV63821.1"/>
    <property type="molecule type" value="Genomic_DNA"/>
</dbReference>
<evidence type="ECO:0000256" key="12">
    <source>
        <dbReference type="ARBA" id="ARBA00049515"/>
    </source>
</evidence>
<evidence type="ECO:0000313" key="15">
    <source>
        <dbReference type="EMBL" id="PIV63821.1"/>
    </source>
</evidence>
<comment type="subcellular location">
    <subcellularLocation>
        <location evidence="13">Cytoplasm</location>
    </subcellularLocation>
</comment>
<dbReference type="Pfam" id="PF00587">
    <property type="entry name" value="tRNA-synt_2b"/>
    <property type="match status" value="1"/>
</dbReference>
<dbReference type="InterPro" id="IPR033728">
    <property type="entry name" value="ThrRS_core"/>
</dbReference>
<feature type="domain" description="Aminoacyl-transfer RNA synthetases class-II family profile" evidence="14">
    <location>
        <begin position="164"/>
        <end position="469"/>
    </location>
</feature>
<comment type="caution">
    <text evidence="15">The sequence shown here is derived from an EMBL/GenBank/DDBJ whole genome shotgun (WGS) entry which is preliminary data.</text>
</comment>
<dbReference type="GO" id="GO:0005737">
    <property type="term" value="C:cytoplasm"/>
    <property type="evidence" value="ECO:0007669"/>
    <property type="project" value="UniProtKB-SubCell"/>
</dbReference>
<dbReference type="FunFam" id="3.30.980.10:FF:000005">
    <property type="entry name" value="Threonyl-tRNA synthetase, mitochondrial"/>
    <property type="match status" value="1"/>
</dbReference>
<dbReference type="FunFam" id="3.40.50.800:FF:000001">
    <property type="entry name" value="Threonine--tRNA ligase"/>
    <property type="match status" value="1"/>
</dbReference>
<dbReference type="GO" id="GO:0005524">
    <property type="term" value="F:ATP binding"/>
    <property type="evidence" value="ECO:0007669"/>
    <property type="project" value="UniProtKB-UniRule"/>
</dbReference>
<evidence type="ECO:0000256" key="11">
    <source>
        <dbReference type="ARBA" id="ARBA00023146"/>
    </source>
</evidence>
<accession>A0A2M7E809</accession>
<evidence type="ECO:0000256" key="5">
    <source>
        <dbReference type="ARBA" id="ARBA00022723"/>
    </source>
</evidence>
<gene>
    <name evidence="13" type="primary">thrS</name>
    <name evidence="15" type="ORF">COS11_05375</name>
</gene>
<dbReference type="PRINTS" id="PR01047">
    <property type="entry name" value="TRNASYNTHTHR"/>
</dbReference>
<dbReference type="Pfam" id="PF07973">
    <property type="entry name" value="tRNA_SAD"/>
    <property type="match status" value="1"/>
</dbReference>
<evidence type="ECO:0000256" key="13">
    <source>
        <dbReference type="HAMAP-Rule" id="MF_00184"/>
    </source>
</evidence>
<dbReference type="GO" id="GO:0046872">
    <property type="term" value="F:metal ion binding"/>
    <property type="evidence" value="ECO:0007669"/>
    <property type="project" value="UniProtKB-KW"/>
</dbReference>
<reference evidence="16" key="1">
    <citation type="submission" date="2017-09" db="EMBL/GenBank/DDBJ databases">
        <title>Depth-based differentiation of microbial function through sediment-hosted aquifers and enrichment of novel symbionts in the deep terrestrial subsurface.</title>
        <authorList>
            <person name="Probst A.J."/>
            <person name="Ladd B."/>
            <person name="Jarett J.K."/>
            <person name="Geller-Mcgrath D.E."/>
            <person name="Sieber C.M.K."/>
            <person name="Emerson J.B."/>
            <person name="Anantharaman K."/>
            <person name="Thomas B.C."/>
            <person name="Malmstrom R."/>
            <person name="Stieglmeier M."/>
            <person name="Klingl A."/>
            <person name="Woyke T."/>
            <person name="Ryan C.M."/>
            <person name="Banfield J.F."/>
        </authorList>
    </citation>
    <scope>NUCLEOTIDE SEQUENCE [LARGE SCALE GENOMIC DNA]</scope>
</reference>
<dbReference type="AlphaFoldDB" id="A0A2M7E809"/>
<keyword evidence="10 13" id="KW-0648">Protein biosynthesis</keyword>
<protein>
    <recommendedName>
        <fullName evidence="13">Threonine--tRNA ligase</fullName>
        <ecNumber evidence="13">6.1.1.3</ecNumber>
    </recommendedName>
    <alternativeName>
        <fullName evidence="13">Threonyl-tRNA synthetase</fullName>
        <shortName evidence="13">ThrRS</shortName>
    </alternativeName>
</protein>
<dbReference type="HAMAP" id="MF_00184">
    <property type="entry name" value="Thr_tRNA_synth"/>
    <property type="match status" value="1"/>
</dbReference>
<dbReference type="SUPFAM" id="SSF55186">
    <property type="entry name" value="ThrRS/AlaRS common domain"/>
    <property type="match status" value="1"/>
</dbReference>
<dbReference type="GO" id="GO:0006435">
    <property type="term" value="P:threonyl-tRNA aminoacylation"/>
    <property type="evidence" value="ECO:0007669"/>
    <property type="project" value="UniProtKB-UniRule"/>
</dbReference>
<dbReference type="CDD" id="cd00771">
    <property type="entry name" value="ThrRS_core"/>
    <property type="match status" value="1"/>
</dbReference>
<organism evidence="15 16">
    <name type="scientific">bacterium (Candidatus Ratteibacteria) CG01_land_8_20_14_3_00_40_19</name>
    <dbReference type="NCBI Taxonomy" id="2014290"/>
    <lineage>
        <taxon>Bacteria</taxon>
        <taxon>Candidatus Ratteibacteria</taxon>
    </lineage>
</organism>
<keyword evidence="8 13" id="KW-0067">ATP-binding</keyword>
<dbReference type="SMART" id="SM00863">
    <property type="entry name" value="tRNA_SAD"/>
    <property type="match status" value="1"/>
</dbReference>
<dbReference type="GO" id="GO:0004829">
    <property type="term" value="F:threonine-tRNA ligase activity"/>
    <property type="evidence" value="ECO:0007669"/>
    <property type="project" value="UniProtKB-UniRule"/>
</dbReference>
<dbReference type="InterPro" id="IPR018163">
    <property type="entry name" value="Thr/Ala-tRNA-synth_IIc_edit"/>
</dbReference>
<dbReference type="Pfam" id="PF03129">
    <property type="entry name" value="HGTP_anticodon"/>
    <property type="match status" value="1"/>
</dbReference>
<evidence type="ECO:0000256" key="2">
    <source>
        <dbReference type="ARBA" id="ARBA00022490"/>
    </source>
</evidence>
<keyword evidence="3 13" id="KW-0820">tRNA-binding</keyword>
<keyword evidence="11 13" id="KW-0030">Aminoacyl-tRNA synthetase</keyword>
<dbReference type="Gene3D" id="3.30.980.10">
    <property type="entry name" value="Threonyl-trna Synthetase, Chain A, domain 2"/>
    <property type="match status" value="1"/>
</dbReference>
<dbReference type="PROSITE" id="PS50862">
    <property type="entry name" value="AA_TRNA_LIGASE_II"/>
    <property type="match status" value="1"/>
</dbReference>
<comment type="subunit">
    <text evidence="13">Homodimer.</text>
</comment>
<feature type="binding site" evidence="13">
    <location>
        <position position="269"/>
    </location>
    <ligand>
        <name>Zn(2+)</name>
        <dbReference type="ChEBI" id="CHEBI:29105"/>
        <note>catalytic</note>
    </ligand>
</feature>
<evidence type="ECO:0000256" key="9">
    <source>
        <dbReference type="ARBA" id="ARBA00022884"/>
    </source>
</evidence>
<comment type="caution">
    <text evidence="13">Lacks conserved residue(s) required for the propagation of feature annotation.</text>
</comment>
<evidence type="ECO:0000313" key="16">
    <source>
        <dbReference type="Proteomes" id="UP000228886"/>
    </source>
</evidence>
<sequence>MDMKLYWHSTAHILAAAVKKLFPEAKLGIGPAIENGFYYDFFRKEPFLPKDLKLIEGKMSELIKENLEFERIEKTKNEAVSLLKKLDEPFKIELMNAIPEEKISFYRNGDFIDLCRGPHLSSTGEVKTFSLLSIAAAYWKGDEKRESFQRIYGISFPTKKELDDYLELIEEAKNRDHRKLGKELDLFSIHPEVGSGLIYWHPQGALIRKIIEDFLEDEHLKRGYGLVYTPHLGNLNQWKTSGHWDFYRELMYPPLEVEKDEFMLRPMNCPGHILIYKNQLRSYRDLPIRWSELGTVYRLEKSGVLHGLLRVRGFTQDDAHIFCQPDQLKDEIFSVLEFAIFLLKSFGFDQYEVLLSTRPEKYVGTMENWEKATSSLKESLEKIGFSYSLDPGEGVFYGPKIDIKIKDSLGRKWQCSTVQVDFNLPQRFHLKYIDHDGKEKEPIMIHRALLGSLERFFGVLIEHYKGAFPLWLAPCQTIVLPITEKENDYAVKINKKLLESGIRSEVNLGQEKIGKKIRNAELKKIPLMVIVGKKEIEKSTIALRERGKGDCGERNPEEFILKLKQRIALRK</sequence>